<dbReference type="EMBL" id="AMYB01000002">
    <property type="protein sequence ID" value="OAD06485.1"/>
    <property type="molecule type" value="Genomic_DNA"/>
</dbReference>
<evidence type="ECO:0000313" key="2">
    <source>
        <dbReference type="Proteomes" id="UP000077051"/>
    </source>
</evidence>
<dbReference type="STRING" id="747725.A0A168NMN7"/>
<proteinExistence type="predicted"/>
<dbReference type="Proteomes" id="UP000077051">
    <property type="component" value="Unassembled WGS sequence"/>
</dbReference>
<dbReference type="VEuPathDB" id="FungiDB:MUCCIDRAFT_107062"/>
<evidence type="ECO:0000313" key="1">
    <source>
        <dbReference type="EMBL" id="OAD06485.1"/>
    </source>
</evidence>
<gene>
    <name evidence="1" type="ORF">MUCCIDRAFT_107062</name>
</gene>
<keyword evidence="2" id="KW-1185">Reference proteome</keyword>
<sequence length="170" mass="19810">MVKQLEEQAIGLFKALHPNCTAVFLFVNSSNHGAYSDDALVASRMTLNEKKGYPQTKSIRYFKGIKRILEERRQWIGHDIQGNKWKLDCGAPDPELNKICCARHFLATRPDFLEQRSALQEVVENAGHIFELYPKYHCECNWIEMYWGAAKREARLRCDYTVPSNLWMQI</sequence>
<dbReference type="OrthoDB" id="2279614at2759"/>
<protein>
    <submittedName>
        <fullName evidence="1">Uncharacterized protein</fullName>
    </submittedName>
</protein>
<dbReference type="AlphaFoldDB" id="A0A168NMN7"/>
<reference evidence="1 2" key="1">
    <citation type="submission" date="2015-06" db="EMBL/GenBank/DDBJ databases">
        <title>Expansion of signal transduction pathways in fungi by whole-genome duplication.</title>
        <authorList>
            <consortium name="DOE Joint Genome Institute"/>
            <person name="Corrochano L.M."/>
            <person name="Kuo A."/>
            <person name="Marcet-Houben M."/>
            <person name="Polaino S."/>
            <person name="Salamov A."/>
            <person name="Villalobos J.M."/>
            <person name="Alvarez M.I."/>
            <person name="Avalos J."/>
            <person name="Benito E.P."/>
            <person name="Benoit I."/>
            <person name="Burger G."/>
            <person name="Camino L.P."/>
            <person name="Canovas D."/>
            <person name="Cerda-Olmedo E."/>
            <person name="Cheng J.-F."/>
            <person name="Dominguez A."/>
            <person name="Elias M."/>
            <person name="Eslava A.P."/>
            <person name="Glaser F."/>
            <person name="Grimwood J."/>
            <person name="Gutierrez G."/>
            <person name="Heitman J."/>
            <person name="Henrissat B."/>
            <person name="Iturriaga E.A."/>
            <person name="Lang B.F."/>
            <person name="Lavin J.L."/>
            <person name="Lee S."/>
            <person name="Li W."/>
            <person name="Lindquist E."/>
            <person name="Lopez-Garcia S."/>
            <person name="Luque E.M."/>
            <person name="Marcos A.T."/>
            <person name="Martin J."/>
            <person name="Mccluskey K."/>
            <person name="Medina H.R."/>
            <person name="Miralles-Duran A."/>
            <person name="Miyazaki A."/>
            <person name="Munoz-Torres E."/>
            <person name="Oguiza J.A."/>
            <person name="Ohm R."/>
            <person name="Olmedo M."/>
            <person name="Orejas M."/>
            <person name="Ortiz-Castellanos L."/>
            <person name="Pisabarro A.G."/>
            <person name="Rodriguez-Romero J."/>
            <person name="Ruiz-Herrera J."/>
            <person name="Ruiz-Vazquez R."/>
            <person name="Sanz C."/>
            <person name="Schackwitz W."/>
            <person name="Schmutz J."/>
            <person name="Shahriari M."/>
            <person name="Shelest E."/>
            <person name="Silva-Franco F."/>
            <person name="Soanes D."/>
            <person name="Syed K."/>
            <person name="Tagua V.G."/>
            <person name="Talbot N.J."/>
            <person name="Thon M."/>
            <person name="De Vries R.P."/>
            <person name="Wiebenga A."/>
            <person name="Yadav J.S."/>
            <person name="Braun E.L."/>
            <person name="Baker S."/>
            <person name="Garre V."/>
            <person name="Horwitz B."/>
            <person name="Torres-Martinez S."/>
            <person name="Idnurm A."/>
            <person name="Herrera-Estrella A."/>
            <person name="Gabaldon T."/>
            <person name="Grigoriev I.V."/>
        </authorList>
    </citation>
    <scope>NUCLEOTIDE SEQUENCE [LARGE SCALE GENOMIC DNA]</scope>
    <source>
        <strain evidence="1 2">CBS 277.49</strain>
    </source>
</reference>
<comment type="caution">
    <text evidence="1">The sequence shown here is derived from an EMBL/GenBank/DDBJ whole genome shotgun (WGS) entry which is preliminary data.</text>
</comment>
<organism evidence="1 2">
    <name type="scientific">Mucor lusitanicus CBS 277.49</name>
    <dbReference type="NCBI Taxonomy" id="747725"/>
    <lineage>
        <taxon>Eukaryota</taxon>
        <taxon>Fungi</taxon>
        <taxon>Fungi incertae sedis</taxon>
        <taxon>Mucoromycota</taxon>
        <taxon>Mucoromycotina</taxon>
        <taxon>Mucoromycetes</taxon>
        <taxon>Mucorales</taxon>
        <taxon>Mucorineae</taxon>
        <taxon>Mucoraceae</taxon>
        <taxon>Mucor</taxon>
    </lineage>
</organism>
<accession>A0A168NMN7</accession>
<dbReference type="PANTHER" id="PTHR35871:SF1">
    <property type="entry name" value="CXC1-LIKE CYSTEINE CLUSTER ASSOCIATED WITH KDZ TRANSPOSASES DOMAIN-CONTAINING PROTEIN"/>
    <property type="match status" value="1"/>
</dbReference>
<dbReference type="PANTHER" id="PTHR35871">
    <property type="entry name" value="EXPRESSED PROTEIN"/>
    <property type="match status" value="1"/>
</dbReference>
<name>A0A168NMN7_MUCCL</name>